<dbReference type="Pfam" id="PF03358">
    <property type="entry name" value="FMN_red"/>
    <property type="match status" value="1"/>
</dbReference>
<organism evidence="4 5">
    <name type="scientific">Carboxylicivirga linearis</name>
    <dbReference type="NCBI Taxonomy" id="1628157"/>
    <lineage>
        <taxon>Bacteria</taxon>
        <taxon>Pseudomonadati</taxon>
        <taxon>Bacteroidota</taxon>
        <taxon>Bacteroidia</taxon>
        <taxon>Marinilabiliales</taxon>
        <taxon>Marinilabiliaceae</taxon>
        <taxon>Carboxylicivirga</taxon>
    </lineage>
</organism>
<dbReference type="InterPro" id="IPR051796">
    <property type="entry name" value="ISF_SsuE-like"/>
</dbReference>
<evidence type="ECO:0000256" key="2">
    <source>
        <dbReference type="ARBA" id="ARBA00022643"/>
    </source>
</evidence>
<protein>
    <submittedName>
        <fullName evidence="4">NAD(P)H-dependent oxidoreductase</fullName>
    </submittedName>
</protein>
<dbReference type="InterPro" id="IPR029039">
    <property type="entry name" value="Flavoprotein-like_sf"/>
</dbReference>
<dbReference type="InterPro" id="IPR005025">
    <property type="entry name" value="FMN_Rdtase-like_dom"/>
</dbReference>
<keyword evidence="2" id="KW-0288">FMN</keyword>
<dbReference type="SUPFAM" id="SSF52218">
    <property type="entry name" value="Flavoproteins"/>
    <property type="match status" value="1"/>
</dbReference>
<sequence>MKKYKYINKRTLHQYNMQVAIFIGSPRKNGNTFAMANLLAEQLKDEEIDVDVFDLYDHDIEPCIDCRECNKEQLICMQSDGMKKLYAKMEESDVLVFGTPVYWFGASGRTKLMIDRFKPYFVNKKLYGKKAALLLPSAVQIDERDLTIEQFRRLFKALGIEYLDAISMEAYEKGDVLKNENFHNLIIDLKDRILQSQHNVLEK</sequence>
<dbReference type="EMBL" id="JAGUCO010000006">
    <property type="protein sequence ID" value="MBS2098692.1"/>
    <property type="molecule type" value="Genomic_DNA"/>
</dbReference>
<evidence type="ECO:0000259" key="3">
    <source>
        <dbReference type="Pfam" id="PF03358"/>
    </source>
</evidence>
<evidence type="ECO:0000313" key="4">
    <source>
        <dbReference type="EMBL" id="MBS2098692.1"/>
    </source>
</evidence>
<name>A0ABS5JUW3_9BACT</name>
<gene>
    <name evidence="4" type="ORF">KEM10_10415</name>
</gene>
<reference evidence="4 5" key="1">
    <citation type="journal article" date="2015" name="Int. J. Syst. Evol. Microbiol.">
        <title>Carboxylicivirga linearis sp. nov., isolated from a sea cucumber culture pond.</title>
        <authorList>
            <person name="Wang F.Q."/>
            <person name="Zhou Y.X."/>
            <person name="Lin X.Z."/>
            <person name="Chen G.J."/>
            <person name="Du Z.J."/>
        </authorList>
    </citation>
    <scope>NUCLEOTIDE SEQUENCE [LARGE SCALE GENOMIC DNA]</scope>
    <source>
        <strain evidence="4 5">FB218</strain>
    </source>
</reference>
<proteinExistence type="predicted"/>
<feature type="domain" description="NADPH-dependent FMN reductase-like" evidence="3">
    <location>
        <begin position="17"/>
        <end position="135"/>
    </location>
</feature>
<dbReference type="PANTHER" id="PTHR43278:SF4">
    <property type="entry name" value="NAD(P)H-DEPENDENT FMN-CONTAINING OXIDOREDUCTASE YWQN-RELATED"/>
    <property type="match status" value="1"/>
</dbReference>
<comment type="caution">
    <text evidence="4">The sequence shown here is derived from an EMBL/GenBank/DDBJ whole genome shotgun (WGS) entry which is preliminary data.</text>
</comment>
<dbReference type="Proteomes" id="UP000708576">
    <property type="component" value="Unassembled WGS sequence"/>
</dbReference>
<evidence type="ECO:0000256" key="1">
    <source>
        <dbReference type="ARBA" id="ARBA00022630"/>
    </source>
</evidence>
<dbReference type="PANTHER" id="PTHR43278">
    <property type="entry name" value="NAD(P)H-DEPENDENT FMN-CONTAINING OXIDOREDUCTASE YWQN-RELATED"/>
    <property type="match status" value="1"/>
</dbReference>
<keyword evidence="1" id="KW-0285">Flavoprotein</keyword>
<keyword evidence="5" id="KW-1185">Reference proteome</keyword>
<accession>A0ABS5JUW3</accession>
<dbReference type="Gene3D" id="3.40.50.360">
    <property type="match status" value="1"/>
</dbReference>
<evidence type="ECO:0000313" key="5">
    <source>
        <dbReference type="Proteomes" id="UP000708576"/>
    </source>
</evidence>